<dbReference type="NCBIfam" id="TIGR01730">
    <property type="entry name" value="RND_mfp"/>
    <property type="match status" value="1"/>
</dbReference>
<dbReference type="PROSITE" id="PS51257">
    <property type="entry name" value="PROKAR_LIPOPROTEIN"/>
    <property type="match status" value="1"/>
</dbReference>
<dbReference type="InterPro" id="IPR058792">
    <property type="entry name" value="Beta-barrel_RND_2"/>
</dbReference>
<evidence type="ECO:0000313" key="5">
    <source>
        <dbReference type="Proteomes" id="UP001597460"/>
    </source>
</evidence>
<gene>
    <name evidence="4" type="ORF">ACFSVN_08280</name>
</gene>
<dbReference type="Gene3D" id="2.40.30.170">
    <property type="match status" value="1"/>
</dbReference>
<protein>
    <submittedName>
        <fullName evidence="4">Efflux RND transporter periplasmic adaptor subunit</fullName>
    </submittedName>
</protein>
<dbReference type="Gene3D" id="2.40.50.100">
    <property type="match status" value="1"/>
</dbReference>
<dbReference type="InterPro" id="IPR058625">
    <property type="entry name" value="MdtA-like_BSH"/>
</dbReference>
<dbReference type="EMBL" id="JBHULI010000024">
    <property type="protein sequence ID" value="MFD2532438.1"/>
    <property type="molecule type" value="Genomic_DNA"/>
</dbReference>
<keyword evidence="5" id="KW-1185">Reference proteome</keyword>
<evidence type="ECO:0000313" key="4">
    <source>
        <dbReference type="EMBL" id="MFD2532438.1"/>
    </source>
</evidence>
<dbReference type="InterPro" id="IPR006143">
    <property type="entry name" value="RND_pump_MFP"/>
</dbReference>
<dbReference type="Gene3D" id="1.10.287.470">
    <property type="entry name" value="Helix hairpin bin"/>
    <property type="match status" value="1"/>
</dbReference>
<proteinExistence type="inferred from homology"/>
<name>A0ABW5JLV0_9BACT</name>
<comment type="similarity">
    <text evidence="1">Belongs to the membrane fusion protein (MFP) (TC 8.A.1) family.</text>
</comment>
<dbReference type="Proteomes" id="UP001597460">
    <property type="component" value="Unassembled WGS sequence"/>
</dbReference>
<dbReference type="Gene3D" id="2.40.420.20">
    <property type="match status" value="1"/>
</dbReference>
<evidence type="ECO:0000259" key="3">
    <source>
        <dbReference type="Pfam" id="PF25954"/>
    </source>
</evidence>
<dbReference type="SUPFAM" id="SSF111369">
    <property type="entry name" value="HlyD-like secretion proteins"/>
    <property type="match status" value="1"/>
</dbReference>
<dbReference type="Pfam" id="PF25917">
    <property type="entry name" value="BSH_RND"/>
    <property type="match status" value="1"/>
</dbReference>
<dbReference type="PANTHER" id="PTHR30469">
    <property type="entry name" value="MULTIDRUG RESISTANCE PROTEIN MDTA"/>
    <property type="match status" value="1"/>
</dbReference>
<sequence>MKRQMIPKLLTCLLITVTLLTACKSEEPDRETPDPDSVEIRPEVVFDVVDDEPLQFFIESRGVVEPLQRIQITPRIGGFVEAHSIAEGRFVEEGDILLKLDDEEWVNQERSAYNEYQQARNEFEIESRLREQSGNGSEDQQSLLRITTGLAEAELAWERAKLNVSYATLKAPFSGRISAKQVVSRGAYVSAGSELGSLIDAATVHIRFDVLESEIDNLDEGMLVELAGPGGTEYEGEIIAISPEVDPETKTGQVLVEVENNNYDLKTGMTVDGRVFVRSQKSKVRMPREALLERDGRTLVFRLLNNEEVEWIYVEPVAMNSEWVLIDHPEIETGDTLAVDQHFSISHQQKVVPLLVN</sequence>
<dbReference type="PANTHER" id="PTHR30469:SF15">
    <property type="entry name" value="HLYD FAMILY OF SECRETION PROTEINS"/>
    <property type="match status" value="1"/>
</dbReference>
<dbReference type="RefSeq" id="WP_390300892.1">
    <property type="nucleotide sequence ID" value="NZ_JBHULI010000024.1"/>
</dbReference>
<reference evidence="5" key="1">
    <citation type="journal article" date="2019" name="Int. J. Syst. Evol. Microbiol.">
        <title>The Global Catalogue of Microorganisms (GCM) 10K type strain sequencing project: providing services to taxonomists for standard genome sequencing and annotation.</title>
        <authorList>
            <consortium name="The Broad Institute Genomics Platform"/>
            <consortium name="The Broad Institute Genome Sequencing Center for Infectious Disease"/>
            <person name="Wu L."/>
            <person name="Ma J."/>
        </authorList>
    </citation>
    <scope>NUCLEOTIDE SEQUENCE [LARGE SCALE GENOMIC DNA]</scope>
    <source>
        <strain evidence="5">KCTC 52042</strain>
    </source>
</reference>
<evidence type="ECO:0000256" key="1">
    <source>
        <dbReference type="ARBA" id="ARBA00009477"/>
    </source>
</evidence>
<evidence type="ECO:0000259" key="2">
    <source>
        <dbReference type="Pfam" id="PF25917"/>
    </source>
</evidence>
<feature type="domain" description="Multidrug resistance protein MdtA-like barrel-sandwich hybrid" evidence="2">
    <location>
        <begin position="70"/>
        <end position="197"/>
    </location>
</feature>
<accession>A0ABW5JLV0</accession>
<comment type="caution">
    <text evidence="4">The sequence shown here is derived from an EMBL/GenBank/DDBJ whole genome shotgun (WGS) entry which is preliminary data.</text>
</comment>
<feature type="domain" description="CusB-like beta-barrel" evidence="3">
    <location>
        <begin position="204"/>
        <end position="273"/>
    </location>
</feature>
<organism evidence="4 5">
    <name type="scientific">Gracilimonas halophila</name>
    <dbReference type="NCBI Taxonomy" id="1834464"/>
    <lineage>
        <taxon>Bacteria</taxon>
        <taxon>Pseudomonadati</taxon>
        <taxon>Balneolota</taxon>
        <taxon>Balneolia</taxon>
        <taxon>Balneolales</taxon>
        <taxon>Balneolaceae</taxon>
        <taxon>Gracilimonas</taxon>
    </lineage>
</organism>
<dbReference type="Pfam" id="PF25954">
    <property type="entry name" value="Beta-barrel_RND_2"/>
    <property type="match status" value="1"/>
</dbReference>